<dbReference type="InterPro" id="IPR000109">
    <property type="entry name" value="POT_fam"/>
</dbReference>
<dbReference type="CDD" id="cd17416">
    <property type="entry name" value="MFS_NPF1_2"/>
    <property type="match status" value="1"/>
</dbReference>
<accession>A0A834SRJ6</accession>
<dbReference type="InterPro" id="IPR036259">
    <property type="entry name" value="MFS_trans_sf"/>
</dbReference>
<dbReference type="AlphaFoldDB" id="A0A834SRJ6"/>
<feature type="transmembrane region" description="Helical" evidence="6">
    <location>
        <begin position="563"/>
        <end position="583"/>
    </location>
</feature>
<dbReference type="GO" id="GO:0022857">
    <property type="term" value="F:transmembrane transporter activity"/>
    <property type="evidence" value="ECO:0007669"/>
    <property type="project" value="InterPro"/>
</dbReference>
<proteinExistence type="inferred from homology"/>
<dbReference type="Gene3D" id="1.20.1250.20">
    <property type="entry name" value="MFS general substrate transporter like domains"/>
    <property type="match status" value="1"/>
</dbReference>
<comment type="similarity">
    <text evidence="2">Belongs to the major facilitator superfamily. Proton-dependent oligopeptide transporter (POT/PTR) (TC 2.A.17) family.</text>
</comment>
<evidence type="ECO:0000313" key="7">
    <source>
        <dbReference type="EMBL" id="KAF7809185.1"/>
    </source>
</evidence>
<evidence type="ECO:0000256" key="3">
    <source>
        <dbReference type="ARBA" id="ARBA00022692"/>
    </source>
</evidence>
<keyword evidence="8" id="KW-1185">Reference proteome</keyword>
<feature type="transmembrane region" description="Helical" evidence="6">
    <location>
        <begin position="441"/>
        <end position="458"/>
    </location>
</feature>
<feature type="transmembrane region" description="Helical" evidence="6">
    <location>
        <begin position="520"/>
        <end position="543"/>
    </location>
</feature>
<keyword evidence="4 6" id="KW-1133">Transmembrane helix</keyword>
<feature type="transmembrane region" description="Helical" evidence="6">
    <location>
        <begin position="123"/>
        <end position="143"/>
    </location>
</feature>
<evidence type="ECO:0000256" key="6">
    <source>
        <dbReference type="SAM" id="Phobius"/>
    </source>
</evidence>
<dbReference type="OrthoDB" id="8904098at2759"/>
<evidence type="ECO:0000256" key="5">
    <source>
        <dbReference type="ARBA" id="ARBA00023136"/>
    </source>
</evidence>
<feature type="transmembrane region" description="Helical" evidence="6">
    <location>
        <begin position="401"/>
        <end position="420"/>
    </location>
</feature>
<dbReference type="SUPFAM" id="SSF103473">
    <property type="entry name" value="MFS general substrate transporter"/>
    <property type="match status" value="1"/>
</dbReference>
<reference evidence="7" key="1">
    <citation type="submission" date="2020-09" db="EMBL/GenBank/DDBJ databases">
        <title>Genome-Enabled Discovery of Anthraquinone Biosynthesis in Senna tora.</title>
        <authorList>
            <person name="Kang S.-H."/>
            <person name="Pandey R.P."/>
            <person name="Lee C.-M."/>
            <person name="Sim J.-S."/>
            <person name="Jeong J.-T."/>
            <person name="Choi B.-S."/>
            <person name="Jung M."/>
            <person name="Ginzburg D."/>
            <person name="Zhao K."/>
            <person name="Won S.Y."/>
            <person name="Oh T.-J."/>
            <person name="Yu Y."/>
            <person name="Kim N.-H."/>
            <person name="Lee O.R."/>
            <person name="Lee T.-H."/>
            <person name="Bashyal P."/>
            <person name="Kim T.-S."/>
            <person name="Lee W.-H."/>
            <person name="Kawkins C."/>
            <person name="Kim C.-K."/>
            <person name="Kim J.S."/>
            <person name="Ahn B.O."/>
            <person name="Rhee S.Y."/>
            <person name="Sohng J.K."/>
        </authorList>
    </citation>
    <scope>NUCLEOTIDE SEQUENCE</scope>
    <source>
        <tissue evidence="7">Leaf</tissue>
    </source>
</reference>
<dbReference type="PANTHER" id="PTHR11654">
    <property type="entry name" value="OLIGOPEPTIDE TRANSPORTER-RELATED"/>
    <property type="match status" value="1"/>
</dbReference>
<dbReference type="Pfam" id="PF00854">
    <property type="entry name" value="PTR2"/>
    <property type="match status" value="1"/>
</dbReference>
<feature type="transmembrane region" description="Helical" evidence="6">
    <location>
        <begin position="478"/>
        <end position="499"/>
    </location>
</feature>
<keyword evidence="3 6" id="KW-0812">Transmembrane</keyword>
<feature type="transmembrane region" description="Helical" evidence="6">
    <location>
        <begin position="89"/>
        <end position="111"/>
    </location>
</feature>
<protein>
    <submittedName>
        <fullName evidence="7">Protein NRT1/ PTR FAMILY 2.13-like</fullName>
    </submittedName>
</protein>
<feature type="transmembrane region" description="Helical" evidence="6">
    <location>
        <begin position="359"/>
        <end position="381"/>
    </location>
</feature>
<evidence type="ECO:0000256" key="2">
    <source>
        <dbReference type="ARBA" id="ARBA00005982"/>
    </source>
</evidence>
<evidence type="ECO:0000313" key="8">
    <source>
        <dbReference type="Proteomes" id="UP000634136"/>
    </source>
</evidence>
<evidence type="ECO:0000256" key="4">
    <source>
        <dbReference type="ARBA" id="ARBA00022989"/>
    </source>
</evidence>
<feature type="transmembrane region" description="Helical" evidence="6">
    <location>
        <begin position="163"/>
        <end position="181"/>
    </location>
</feature>
<gene>
    <name evidence="7" type="ORF">G2W53_035928</name>
</gene>
<keyword evidence="5 6" id="KW-0472">Membrane</keyword>
<evidence type="ECO:0000256" key="1">
    <source>
        <dbReference type="ARBA" id="ARBA00004141"/>
    </source>
</evidence>
<sequence length="596" mass="66778">MVERDSWCSMCAFWSKKFGNSRNPSSSSLEKKLLEDEESLVRSETCPTKPGWKAMPYILGNETVERLATFGMTANFMVYLMKEYNMDQVLASNILNTWLGVCNIIPIFGAFLADSYFGKFKTIALASFASLLGMLIVTLTAWVPQFHPSPCSFDQQQLGVCMGHTNFQLTVLLMGLFWLAIGTGGIRPCSVPFAIDQFDLTTSQGRRGTTKFYNFYYTTQTIIMLFNQTLLVYIQDSVSWALGFALPTLFMFSAILFFFSGSNIYAYVEPKGSIFSGLAQVLVAAKHKHHLQEDSHRVFYGPDSANGGDLKLPLTMQFRCLNKGALMEENDLKDDGSIRDPWRLCSVQQIEEFKCLIKIVPIWVASIISYLPIGQLAIFPISQALKMDRHLWGSFEVHPGSITVIQLLTIALFLPLYDAFISPALARITKQEQGLTTLQRIGLGHVFAVLTLAVSGVVERERRVRAISHGSPDGVAAMSVMWLAPQFILLGFVQVFTIVGHTEFYNKECPESMRSIGNSLLCLTVSGASYLSSFIVNVVHNYTGRQGHPDWLNNDINKGRLENYYFILAALGILNLSYFLFCARRYTYKTTVKALA</sequence>
<dbReference type="GO" id="GO:0016020">
    <property type="term" value="C:membrane"/>
    <property type="evidence" value="ECO:0007669"/>
    <property type="project" value="UniProtKB-SubCell"/>
</dbReference>
<name>A0A834SRJ6_9FABA</name>
<comment type="subcellular location">
    <subcellularLocation>
        <location evidence="1">Membrane</location>
        <topology evidence="1">Multi-pass membrane protein</topology>
    </subcellularLocation>
</comment>
<comment type="caution">
    <text evidence="7">The sequence shown here is derived from an EMBL/GenBank/DDBJ whole genome shotgun (WGS) entry which is preliminary data.</text>
</comment>
<dbReference type="Proteomes" id="UP000634136">
    <property type="component" value="Unassembled WGS sequence"/>
</dbReference>
<feature type="transmembrane region" description="Helical" evidence="6">
    <location>
        <begin position="215"/>
        <end position="234"/>
    </location>
</feature>
<organism evidence="7 8">
    <name type="scientific">Senna tora</name>
    <dbReference type="NCBI Taxonomy" id="362788"/>
    <lineage>
        <taxon>Eukaryota</taxon>
        <taxon>Viridiplantae</taxon>
        <taxon>Streptophyta</taxon>
        <taxon>Embryophyta</taxon>
        <taxon>Tracheophyta</taxon>
        <taxon>Spermatophyta</taxon>
        <taxon>Magnoliopsida</taxon>
        <taxon>eudicotyledons</taxon>
        <taxon>Gunneridae</taxon>
        <taxon>Pentapetalae</taxon>
        <taxon>rosids</taxon>
        <taxon>fabids</taxon>
        <taxon>Fabales</taxon>
        <taxon>Fabaceae</taxon>
        <taxon>Caesalpinioideae</taxon>
        <taxon>Cassia clade</taxon>
        <taxon>Senna</taxon>
    </lineage>
</organism>
<dbReference type="EMBL" id="JAAIUW010000011">
    <property type="protein sequence ID" value="KAF7809185.1"/>
    <property type="molecule type" value="Genomic_DNA"/>
</dbReference>
<feature type="transmembrane region" description="Helical" evidence="6">
    <location>
        <begin position="240"/>
        <end position="259"/>
    </location>
</feature>